<accession>A0A9N8HT68</accession>
<dbReference type="Proteomes" id="UP001153069">
    <property type="component" value="Unassembled WGS sequence"/>
</dbReference>
<proteinExistence type="predicted"/>
<gene>
    <name evidence="1" type="ORF">SEMRO_1241_G255460.1</name>
</gene>
<protein>
    <submittedName>
        <fullName evidence="1">Uncharacterized protein</fullName>
    </submittedName>
</protein>
<comment type="caution">
    <text evidence="1">The sequence shown here is derived from an EMBL/GenBank/DDBJ whole genome shotgun (WGS) entry which is preliminary data.</text>
</comment>
<organism evidence="1 2">
    <name type="scientific">Seminavis robusta</name>
    <dbReference type="NCBI Taxonomy" id="568900"/>
    <lineage>
        <taxon>Eukaryota</taxon>
        <taxon>Sar</taxon>
        <taxon>Stramenopiles</taxon>
        <taxon>Ochrophyta</taxon>
        <taxon>Bacillariophyta</taxon>
        <taxon>Bacillariophyceae</taxon>
        <taxon>Bacillariophycidae</taxon>
        <taxon>Naviculales</taxon>
        <taxon>Naviculaceae</taxon>
        <taxon>Seminavis</taxon>
    </lineage>
</organism>
<evidence type="ECO:0000313" key="1">
    <source>
        <dbReference type="EMBL" id="CAB9521863.1"/>
    </source>
</evidence>
<dbReference type="PANTHER" id="PTHR33129">
    <property type="entry name" value="PROTEIN KINASE DOMAIN-CONTAINING PROTEIN-RELATED"/>
    <property type="match status" value="1"/>
</dbReference>
<keyword evidence="2" id="KW-1185">Reference proteome</keyword>
<reference evidence="1" key="1">
    <citation type="submission" date="2020-06" db="EMBL/GenBank/DDBJ databases">
        <authorList>
            <consortium name="Plant Systems Biology data submission"/>
        </authorList>
    </citation>
    <scope>NUCLEOTIDE SEQUENCE</scope>
    <source>
        <strain evidence="1">D6</strain>
    </source>
</reference>
<dbReference type="InterPro" id="IPR052980">
    <property type="entry name" value="Crinkler_effector"/>
</dbReference>
<sequence length="325" mass="35666">MGPLDLKEAYGIAKLSTPPILEEEIKRRFDQFGGSARLLFNDPKAALAKVDEAFSAGAEGIIDPNAANPTMSSILVHILANNEFERTGRQFASDTIAYAMIDAPIDKKQLEERIWLEATSGRVAVDIAGARGILAERLWHRAVKQPGNILVRELTQPRATNKDGEWKKLKEFSGTTRRLADAAMTDLLRMDVGDYCLPTHKMFPTVDSLAVVKGAPWKQADDDDDDVDAPIIGLMFQMAIGNTHKKAYSGTLKAIDQKMGDLVPGFKTGESPLYLIYVTGNAEGFGPNQLNYAKNKEGHAYGALPSDLKRIKQFAVSFEGLVSKR</sequence>
<dbReference type="EMBL" id="CAICTM010001239">
    <property type="protein sequence ID" value="CAB9521863.1"/>
    <property type="molecule type" value="Genomic_DNA"/>
</dbReference>
<dbReference type="AlphaFoldDB" id="A0A9N8HT68"/>
<evidence type="ECO:0000313" key="2">
    <source>
        <dbReference type="Proteomes" id="UP001153069"/>
    </source>
</evidence>
<name>A0A9N8HT68_9STRA</name>
<dbReference type="PANTHER" id="PTHR33129:SF1">
    <property type="entry name" value="ATP-BINDING PROTEIN"/>
    <property type="match status" value="1"/>
</dbReference>